<organism evidence="1 2">
    <name type="scientific">Lottia gigantea</name>
    <name type="common">Giant owl limpet</name>
    <dbReference type="NCBI Taxonomy" id="225164"/>
    <lineage>
        <taxon>Eukaryota</taxon>
        <taxon>Metazoa</taxon>
        <taxon>Spiralia</taxon>
        <taxon>Lophotrochozoa</taxon>
        <taxon>Mollusca</taxon>
        <taxon>Gastropoda</taxon>
        <taxon>Patellogastropoda</taxon>
        <taxon>Lottioidea</taxon>
        <taxon>Lottiidae</taxon>
        <taxon>Lottia</taxon>
    </lineage>
</organism>
<dbReference type="OrthoDB" id="6160061at2759"/>
<sequence length="141" mass="15978">MASRLQGPIQECSGYLNHLVDLDEDIYQKYTGFEELLDRFDCTVEFSVHWTCSHCKVVVTLVNDASITDSLSRSSEDRRETVIRTGSDSFEKKTSQINNVFMAFSPPYTGAALGPSSYQHIAVLYRNNNNIGKQNIYPQEI</sequence>
<gene>
    <name evidence="1" type="ORF">LOTGIDRAFT_168930</name>
</gene>
<dbReference type="EMBL" id="KB203567">
    <property type="protein sequence ID" value="ESO83889.1"/>
    <property type="molecule type" value="Genomic_DNA"/>
</dbReference>
<evidence type="ECO:0000313" key="2">
    <source>
        <dbReference type="Proteomes" id="UP000030746"/>
    </source>
</evidence>
<accession>V4B5V3</accession>
<evidence type="ECO:0000313" key="1">
    <source>
        <dbReference type="EMBL" id="ESO83889.1"/>
    </source>
</evidence>
<protein>
    <submittedName>
        <fullName evidence="1">Uncharacterized protein</fullName>
    </submittedName>
</protein>
<keyword evidence="2" id="KW-1185">Reference proteome</keyword>
<dbReference type="AlphaFoldDB" id="V4B5V3"/>
<dbReference type="GeneID" id="20241008"/>
<dbReference type="Proteomes" id="UP000030746">
    <property type="component" value="Unassembled WGS sequence"/>
</dbReference>
<dbReference type="CTD" id="20241008"/>
<proteinExistence type="predicted"/>
<reference evidence="1 2" key="1">
    <citation type="journal article" date="2013" name="Nature">
        <title>Insights into bilaterian evolution from three spiralian genomes.</title>
        <authorList>
            <person name="Simakov O."/>
            <person name="Marletaz F."/>
            <person name="Cho S.J."/>
            <person name="Edsinger-Gonzales E."/>
            <person name="Havlak P."/>
            <person name="Hellsten U."/>
            <person name="Kuo D.H."/>
            <person name="Larsson T."/>
            <person name="Lv J."/>
            <person name="Arendt D."/>
            <person name="Savage R."/>
            <person name="Osoegawa K."/>
            <person name="de Jong P."/>
            <person name="Grimwood J."/>
            <person name="Chapman J.A."/>
            <person name="Shapiro H."/>
            <person name="Aerts A."/>
            <person name="Otillar R.P."/>
            <person name="Terry A.Y."/>
            <person name="Boore J.L."/>
            <person name="Grigoriev I.V."/>
            <person name="Lindberg D.R."/>
            <person name="Seaver E.C."/>
            <person name="Weisblat D.A."/>
            <person name="Putnam N.H."/>
            <person name="Rokhsar D.S."/>
        </authorList>
    </citation>
    <scope>NUCLEOTIDE SEQUENCE [LARGE SCALE GENOMIC DNA]</scope>
</reference>
<name>V4B5V3_LOTGI</name>
<dbReference type="HOGENOM" id="CLU_1827509_0_0_1"/>
<dbReference type="RefSeq" id="XP_009065464.1">
    <property type="nucleotide sequence ID" value="XM_009067216.1"/>
</dbReference>
<dbReference type="KEGG" id="lgi:LOTGIDRAFT_168930"/>